<evidence type="ECO:0000256" key="4">
    <source>
        <dbReference type="ARBA" id="ARBA00022692"/>
    </source>
</evidence>
<keyword evidence="2 7" id="KW-0813">Transport</keyword>
<feature type="transmembrane region" description="Helical" evidence="7">
    <location>
        <begin position="167"/>
        <end position="189"/>
    </location>
</feature>
<dbReference type="InterPro" id="IPR005769">
    <property type="entry name" value="PhnE/PtxC"/>
</dbReference>
<dbReference type="KEGG" id="dej:AWY79_03315"/>
<evidence type="ECO:0000259" key="8">
    <source>
        <dbReference type="PROSITE" id="PS50928"/>
    </source>
</evidence>
<organism evidence="10 12">
    <name type="scientific">Pseudodesulfovibrio indicus</name>
    <dbReference type="NCBI Taxonomy" id="1716143"/>
    <lineage>
        <taxon>Bacteria</taxon>
        <taxon>Pseudomonadati</taxon>
        <taxon>Thermodesulfobacteriota</taxon>
        <taxon>Desulfovibrionia</taxon>
        <taxon>Desulfovibrionales</taxon>
        <taxon>Desulfovibrionaceae</taxon>
    </lineage>
</organism>
<dbReference type="RefSeq" id="WP_066800246.1">
    <property type="nucleotide sequence ID" value="NZ_CP014206.1"/>
</dbReference>
<keyword evidence="5 7" id="KW-1133">Transmembrane helix</keyword>
<dbReference type="InterPro" id="IPR035906">
    <property type="entry name" value="MetI-like_sf"/>
</dbReference>
<evidence type="ECO:0000256" key="3">
    <source>
        <dbReference type="ARBA" id="ARBA00022475"/>
    </source>
</evidence>
<reference evidence="10 12" key="2">
    <citation type="submission" date="2019-03" db="EMBL/GenBank/DDBJ databases">
        <title>Genomic Encyclopedia of Type Strains, Phase IV (KMG-IV): sequencing the most valuable type-strain genomes for metagenomic binning, comparative biology and taxonomic classification.</title>
        <authorList>
            <person name="Goeker M."/>
        </authorList>
    </citation>
    <scope>NUCLEOTIDE SEQUENCE [LARGE SCALE GENOMIC DNA]</scope>
    <source>
        <strain evidence="10 12">DSM 101483</strain>
    </source>
</reference>
<evidence type="ECO:0000256" key="2">
    <source>
        <dbReference type="ARBA" id="ARBA00022448"/>
    </source>
</evidence>
<evidence type="ECO:0000256" key="6">
    <source>
        <dbReference type="ARBA" id="ARBA00023136"/>
    </source>
</evidence>
<proteinExistence type="inferred from homology"/>
<dbReference type="Gene3D" id="1.10.3720.10">
    <property type="entry name" value="MetI-like"/>
    <property type="match status" value="1"/>
</dbReference>
<keyword evidence="11" id="KW-1185">Reference proteome</keyword>
<dbReference type="EMBL" id="CP014206">
    <property type="protein sequence ID" value="AMK10216.1"/>
    <property type="molecule type" value="Genomic_DNA"/>
</dbReference>
<dbReference type="SUPFAM" id="SSF161098">
    <property type="entry name" value="MetI-like"/>
    <property type="match status" value="1"/>
</dbReference>
<feature type="domain" description="ABC transmembrane type-1" evidence="8">
    <location>
        <begin position="163"/>
        <end position="359"/>
    </location>
</feature>
<accession>A0A126QKA3</accession>
<keyword evidence="4 7" id="KW-0812">Transmembrane</keyword>
<evidence type="ECO:0000256" key="7">
    <source>
        <dbReference type="RuleBase" id="RU363032"/>
    </source>
</evidence>
<dbReference type="GO" id="GO:0005886">
    <property type="term" value="C:plasma membrane"/>
    <property type="evidence" value="ECO:0007669"/>
    <property type="project" value="UniProtKB-SubCell"/>
</dbReference>
<name>A0A126QKA3_9BACT</name>
<evidence type="ECO:0000256" key="5">
    <source>
        <dbReference type="ARBA" id="ARBA00022989"/>
    </source>
</evidence>
<dbReference type="GO" id="GO:0015416">
    <property type="term" value="F:ABC-type phosphonate transporter activity"/>
    <property type="evidence" value="ECO:0007669"/>
    <property type="project" value="InterPro"/>
</dbReference>
<sequence length="367" mass="40682">MSHDLTLEQVTPRKSFLEKLALGGLLAVILAVLVASYISTDIDPFKLYDKRQNAFEYLFGRELSETDKQAAMDQAARLPEIIAFEEAYQEVKAEYVATGRETDPVAMQREARKRADIVLKNMTPAELEAVVQSEYDRIADERAGGYFPPETAWSHLKEYTKALIETVAIAIWGTLIAFVAAIPMAMFAAKNTLELMVQGDGVHQRVIRWFGQFAARRMLDFCRGFNEFVMALIFVAVIGLGPYAGVLALAIHTFGILGKVFSEAIEQIEPGQVEAVTASGAGPAQIMAFSVIPQVMPLIVSYTLLRFESNVRSATILGFVGAGGIGFLMFDKINGYLYREVCTMMIMVIVSVTIIDYLCGILRRRFV</sequence>
<dbReference type="InterPro" id="IPR000515">
    <property type="entry name" value="MetI-like"/>
</dbReference>
<keyword evidence="3" id="KW-1003">Cell membrane</keyword>
<feature type="transmembrane region" description="Helical" evidence="7">
    <location>
        <begin position="336"/>
        <end position="359"/>
    </location>
</feature>
<evidence type="ECO:0000313" key="12">
    <source>
        <dbReference type="Proteomes" id="UP000295506"/>
    </source>
</evidence>
<dbReference type="CDD" id="cd06261">
    <property type="entry name" value="TM_PBP2"/>
    <property type="match status" value="1"/>
</dbReference>
<comment type="similarity">
    <text evidence="7">Belongs to the binding-protein-dependent transport system permease family.</text>
</comment>
<comment type="subcellular location">
    <subcellularLocation>
        <location evidence="1 7">Cell membrane</location>
        <topology evidence="1 7">Multi-pass membrane protein</topology>
    </subcellularLocation>
</comment>
<keyword evidence="6 7" id="KW-0472">Membrane</keyword>
<dbReference type="PROSITE" id="PS50928">
    <property type="entry name" value="ABC_TM1"/>
    <property type="match status" value="1"/>
</dbReference>
<evidence type="ECO:0000256" key="1">
    <source>
        <dbReference type="ARBA" id="ARBA00004651"/>
    </source>
</evidence>
<evidence type="ECO:0000313" key="11">
    <source>
        <dbReference type="Proteomes" id="UP000055611"/>
    </source>
</evidence>
<reference evidence="9 11" key="1">
    <citation type="journal article" date="2016" name="Front. Microbiol.">
        <title>Genome Sequence of the Piezophilic, Mesophilic Sulfate-Reducing Bacterium Desulfovibrio indicus J2T.</title>
        <authorList>
            <person name="Cao J."/>
            <person name="Maignien L."/>
            <person name="Shao Z."/>
            <person name="Alain K."/>
            <person name="Jebbar M."/>
        </authorList>
    </citation>
    <scope>NUCLEOTIDE SEQUENCE [LARGE SCALE GENOMIC DNA]</scope>
    <source>
        <strain evidence="9 11">J2</strain>
    </source>
</reference>
<gene>
    <name evidence="9" type="ORF">AWY79_03315</name>
    <name evidence="10" type="ORF">EDC59_107119</name>
</gene>
<protein>
    <submittedName>
        <fullName evidence="9">Phosphonate ABC transporter permease</fullName>
    </submittedName>
    <submittedName>
        <fullName evidence="10">Phosphonate transport system permease protein</fullName>
    </submittedName>
</protein>
<dbReference type="NCBIfam" id="TIGR01097">
    <property type="entry name" value="PhnE"/>
    <property type="match status" value="1"/>
</dbReference>
<evidence type="ECO:0000313" key="10">
    <source>
        <dbReference type="EMBL" id="TDT87924.1"/>
    </source>
</evidence>
<dbReference type="PANTHER" id="PTHR30043">
    <property type="entry name" value="PHOSPHONATES TRANSPORT SYSTEM PERMEASE PROTEIN"/>
    <property type="match status" value="1"/>
</dbReference>
<dbReference type="OrthoDB" id="7820570at2"/>
<dbReference type="Pfam" id="PF00528">
    <property type="entry name" value="BPD_transp_1"/>
    <property type="match status" value="1"/>
</dbReference>
<evidence type="ECO:0000313" key="9">
    <source>
        <dbReference type="EMBL" id="AMK10216.1"/>
    </source>
</evidence>
<dbReference type="Proteomes" id="UP000055611">
    <property type="component" value="Chromosome"/>
</dbReference>
<feature type="transmembrane region" description="Helical" evidence="7">
    <location>
        <begin position="228"/>
        <end position="251"/>
    </location>
</feature>
<dbReference type="PANTHER" id="PTHR30043:SF1">
    <property type="entry name" value="ABC TRANSPORT SYSTEM PERMEASE PROTEIN P69"/>
    <property type="match status" value="1"/>
</dbReference>
<feature type="transmembrane region" description="Helical" evidence="7">
    <location>
        <begin position="20"/>
        <end position="38"/>
    </location>
</feature>
<dbReference type="EMBL" id="SOBK01000007">
    <property type="protein sequence ID" value="TDT87924.1"/>
    <property type="molecule type" value="Genomic_DNA"/>
</dbReference>
<dbReference type="AlphaFoldDB" id="A0A126QKA3"/>
<feature type="transmembrane region" description="Helical" evidence="7">
    <location>
        <begin position="311"/>
        <end position="330"/>
    </location>
</feature>
<dbReference type="Proteomes" id="UP000295506">
    <property type="component" value="Unassembled WGS sequence"/>
</dbReference>